<accession>A0A0A5G9F9</accession>
<dbReference type="InterPro" id="IPR008978">
    <property type="entry name" value="HSP20-like_chaperone"/>
</dbReference>
<keyword evidence="5" id="KW-1185">Reference proteome</keyword>
<organism evidence="4 5">
    <name type="scientific">Pontibacillus marinus BH030004 = DSM 16465</name>
    <dbReference type="NCBI Taxonomy" id="1385511"/>
    <lineage>
        <taxon>Bacteria</taxon>
        <taxon>Bacillati</taxon>
        <taxon>Bacillota</taxon>
        <taxon>Bacilli</taxon>
        <taxon>Bacillales</taxon>
        <taxon>Bacillaceae</taxon>
        <taxon>Pontibacillus</taxon>
    </lineage>
</organism>
<dbReference type="Pfam" id="PF00011">
    <property type="entry name" value="HSP20"/>
    <property type="match status" value="1"/>
</dbReference>
<dbReference type="CDD" id="cd06464">
    <property type="entry name" value="ACD_sHsps-like"/>
    <property type="match status" value="1"/>
</dbReference>
<dbReference type="InterPro" id="IPR002068">
    <property type="entry name" value="A-crystallin/Hsp20_dom"/>
</dbReference>
<reference evidence="4 5" key="1">
    <citation type="submission" date="2013-08" db="EMBL/GenBank/DDBJ databases">
        <authorList>
            <person name="Huang J."/>
            <person name="Wang G."/>
        </authorList>
    </citation>
    <scope>NUCLEOTIDE SEQUENCE [LARGE SCALE GENOMIC DNA]</scope>
    <source>
        <strain evidence="4 5">BH030004</strain>
    </source>
</reference>
<evidence type="ECO:0000313" key="4">
    <source>
        <dbReference type="EMBL" id="KGX88674.1"/>
    </source>
</evidence>
<dbReference type="AlphaFoldDB" id="A0A0A5G9F9"/>
<feature type="domain" description="SHSP" evidence="3">
    <location>
        <begin position="27"/>
        <end position="143"/>
    </location>
</feature>
<dbReference type="SUPFAM" id="SSF49764">
    <property type="entry name" value="HSP20-like chaperones"/>
    <property type="match status" value="1"/>
</dbReference>
<proteinExistence type="inferred from homology"/>
<name>A0A0A5G9F9_9BACI</name>
<dbReference type="EMBL" id="AVPF01000018">
    <property type="protein sequence ID" value="KGX88674.1"/>
    <property type="molecule type" value="Genomic_DNA"/>
</dbReference>
<dbReference type="Proteomes" id="UP000030403">
    <property type="component" value="Unassembled WGS sequence"/>
</dbReference>
<gene>
    <name evidence="4" type="ORF">N783_07255</name>
</gene>
<protein>
    <submittedName>
        <fullName evidence="4">Heat shock protein Hsp20</fullName>
    </submittedName>
</protein>
<evidence type="ECO:0000256" key="1">
    <source>
        <dbReference type="PROSITE-ProRule" id="PRU00285"/>
    </source>
</evidence>
<keyword evidence="4" id="KW-0346">Stress response</keyword>
<evidence type="ECO:0000259" key="3">
    <source>
        <dbReference type="PROSITE" id="PS01031"/>
    </source>
</evidence>
<evidence type="ECO:0000313" key="5">
    <source>
        <dbReference type="Proteomes" id="UP000030403"/>
    </source>
</evidence>
<sequence length="145" mass="17110">MPMDPFQNMQDWRKNMDRFFGENFWGEFEGIIKPPIPHINLYKSDNEILCYVNIPGLEDIDKVDVYVDYAILEIKGVISLQPQHHQLVQEEILQGSFERKIDLPYPVRGDKIHASYQNGLLIIQLHRLIHQETSKNRIKIHSIED</sequence>
<dbReference type="Gene3D" id="2.60.40.790">
    <property type="match status" value="1"/>
</dbReference>
<evidence type="ECO:0000256" key="2">
    <source>
        <dbReference type="RuleBase" id="RU003616"/>
    </source>
</evidence>
<comment type="caution">
    <text evidence="4">The sequence shown here is derived from an EMBL/GenBank/DDBJ whole genome shotgun (WGS) entry which is preliminary data.</text>
</comment>
<comment type="similarity">
    <text evidence="1 2">Belongs to the small heat shock protein (HSP20) family.</text>
</comment>
<dbReference type="eggNOG" id="COG0071">
    <property type="taxonomic scope" value="Bacteria"/>
</dbReference>
<dbReference type="PROSITE" id="PS01031">
    <property type="entry name" value="SHSP"/>
    <property type="match status" value="1"/>
</dbReference>
<dbReference type="STRING" id="1385511.GCA_000425225_02981"/>